<organism evidence="1">
    <name type="scientific">Anguilla anguilla</name>
    <name type="common">European freshwater eel</name>
    <name type="synonym">Muraena anguilla</name>
    <dbReference type="NCBI Taxonomy" id="7936"/>
    <lineage>
        <taxon>Eukaryota</taxon>
        <taxon>Metazoa</taxon>
        <taxon>Chordata</taxon>
        <taxon>Craniata</taxon>
        <taxon>Vertebrata</taxon>
        <taxon>Euteleostomi</taxon>
        <taxon>Actinopterygii</taxon>
        <taxon>Neopterygii</taxon>
        <taxon>Teleostei</taxon>
        <taxon>Anguilliformes</taxon>
        <taxon>Anguillidae</taxon>
        <taxon>Anguilla</taxon>
    </lineage>
</organism>
<sequence>MVYQICGERNLTGLQGALTLTPPNAFGMHWNADCKPALLANISAPTWKRIPAATFQNLVESLPRRVEAVIATKGWEVWGEVHINAHGMRV</sequence>
<dbReference type="EMBL" id="GBXM01096131">
    <property type="protein sequence ID" value="JAH12446.1"/>
    <property type="molecule type" value="Transcribed_RNA"/>
</dbReference>
<proteinExistence type="predicted"/>
<accession>A0A0E9Q6D7</accession>
<protein>
    <submittedName>
        <fullName evidence="1">Uncharacterized protein</fullName>
    </submittedName>
</protein>
<reference evidence="1" key="1">
    <citation type="submission" date="2014-11" db="EMBL/GenBank/DDBJ databases">
        <authorList>
            <person name="Amaro Gonzalez C."/>
        </authorList>
    </citation>
    <scope>NUCLEOTIDE SEQUENCE</scope>
</reference>
<evidence type="ECO:0000313" key="1">
    <source>
        <dbReference type="EMBL" id="JAH12446.1"/>
    </source>
</evidence>
<name>A0A0E9Q6D7_ANGAN</name>
<reference evidence="1" key="2">
    <citation type="journal article" date="2015" name="Fish Shellfish Immunol.">
        <title>Early steps in the European eel (Anguilla anguilla)-Vibrio vulnificus interaction in the gills: Role of the RtxA13 toxin.</title>
        <authorList>
            <person name="Callol A."/>
            <person name="Pajuelo D."/>
            <person name="Ebbesson L."/>
            <person name="Teles M."/>
            <person name="MacKenzie S."/>
            <person name="Amaro C."/>
        </authorList>
    </citation>
    <scope>NUCLEOTIDE SEQUENCE</scope>
</reference>
<dbReference type="AlphaFoldDB" id="A0A0E9Q6D7"/>